<evidence type="ECO:0000259" key="11">
    <source>
        <dbReference type="PROSITE" id="PS50109"/>
    </source>
</evidence>
<dbReference type="SMART" id="SM00388">
    <property type="entry name" value="HisKA"/>
    <property type="match status" value="1"/>
</dbReference>
<dbReference type="CDD" id="cd06225">
    <property type="entry name" value="HAMP"/>
    <property type="match status" value="1"/>
</dbReference>
<dbReference type="PANTHER" id="PTHR45339">
    <property type="entry name" value="HYBRID SIGNAL TRANSDUCTION HISTIDINE KINASE J"/>
    <property type="match status" value="1"/>
</dbReference>
<keyword evidence="10" id="KW-0812">Transmembrane</keyword>
<dbReference type="Gene3D" id="1.10.287.130">
    <property type="match status" value="1"/>
</dbReference>
<dbReference type="Pfam" id="PF00672">
    <property type="entry name" value="HAMP"/>
    <property type="match status" value="1"/>
</dbReference>
<name>A0ABV2T3U4_9BACT</name>
<organism evidence="14 15">
    <name type="scientific">Chitinophaga defluvii</name>
    <dbReference type="NCBI Taxonomy" id="3163343"/>
    <lineage>
        <taxon>Bacteria</taxon>
        <taxon>Pseudomonadati</taxon>
        <taxon>Bacteroidota</taxon>
        <taxon>Chitinophagia</taxon>
        <taxon>Chitinophagales</taxon>
        <taxon>Chitinophagaceae</taxon>
        <taxon>Chitinophaga</taxon>
    </lineage>
</organism>
<dbReference type="Pfam" id="PF00072">
    <property type="entry name" value="Response_reg"/>
    <property type="match status" value="3"/>
</dbReference>
<dbReference type="SUPFAM" id="SSF47384">
    <property type="entry name" value="Homodimeric domain of signal transducing histidine kinase"/>
    <property type="match status" value="1"/>
</dbReference>
<evidence type="ECO:0000256" key="6">
    <source>
        <dbReference type="ARBA" id="ARBA00022777"/>
    </source>
</evidence>
<sequence length="1328" mass="148093">MLIAIIPLVCLVFFGIQIFDRQSQEITTINKLLLQIEKSTAIMQLADELHMERRASVNYLLAGNTDITQERARTDAAIAALKSKVLIDDVNFFKYALLDNLAKKRQDVNNKTISQRDVIDYYSQLILRLNALSMPPTPDIHVLKTLKQDMNGQNLLAQMATYLGMMRMDYYYLLLRKEAFMEDFSRLENNYDIYQALMVEFNDKATPAAIAAFKKVQEGEDFSTTINFISKAIQSGKIDTSLPPDNWWDISAQGVDQLKTVQRQLIEKVNKDAGVIYTKENDLKTQYFVFLVLIVAAVIFIVFYTIGNITDSLALLRTAALKIAGGATDIQVDIHSKDAIGSLARSFSEINHNNKILADAAESIGKGNFNIDVRPRSEQDMLGNAVVQMRDDLKTLRTNHENKIWIQTGITQMSETLLGDKDLADLSHTALEDFVRYTNAQVGVMYIKNQEILQYAAGYALSGKYPAPDTIPVGQTLLGQAVLERKPLYLKDIPGDFLYITSSAGQTVPANVIIIPLLHAGIVEGVIEIGAFHPFREGILDFAQQVGSNIAVALQSTKSRVKLQELLEETQAQAEELQTQHSELESLNVELEAQTQKLQVSEEELKVQQEELMQSNTELEERSRLLEEKNQVIVERNLDIQRKAEELALSTRYKSEFLANMSHELRTPLNSILLLSRLLSENHEKNLSADQIEYSQVIQSSGKGLLTLIDEILDLSKIESGKMELEYMPVTLSAVVSNMQALFEPIAKEKGLALQVQLSPMLPLNIETDQTRLEQVLKNLLSNALKFTARGAVTLQVTAGTSSQTIQFIVKDTGIGIAAEKQQVIFEAFQQADGSTRRKYGGTGLGLSISRELVKLLGGQIQLNSEPGSGSEFVVTIPIAARKAAPPEPVTAPEPITIPPASMEQSPPAASSATRYLATVIPDEIADDRGFISKEDAVILIVEDDTYFAKALLDFTRARGYKGVITVRGDQALDLAKQYKPRGILLDIMLPVKDGWQVMEELKNDPHTKPIPVHIMSSMEMKKESLLKGAVDFINKPVAIENMQLIFEKLEFVLNKSSKKVLIVEENAKHAKALSYFLGTYQVNSEISNNVEEGVSLLQQNDVDCVILDMGIPDQQAYETLEAVKKIQGLEQLPIIIFTGKSLSKAEEQKIKQYADSIVVKTAHSYQRILDEVSLFLHLVEERHQPAYTTNGKMSILNEVLRDKTVLVADDDVRNIFSLTKSLEAHQMKVVSAVDGKEALQQLKDQPNVDIVLMDMMMPEMDGYETIAQIRQQAGYKALPVIAVTAKAMMGDREKCIQAGASDYISKPVDVDQLLSLLRVWLYDRATK</sequence>
<feature type="domain" description="Histidine kinase" evidence="11">
    <location>
        <begin position="660"/>
        <end position="881"/>
    </location>
</feature>
<dbReference type="Pfam" id="PF02518">
    <property type="entry name" value="HATPase_c"/>
    <property type="match status" value="1"/>
</dbReference>
<dbReference type="InterPro" id="IPR029016">
    <property type="entry name" value="GAF-like_dom_sf"/>
</dbReference>
<evidence type="ECO:0000256" key="9">
    <source>
        <dbReference type="SAM" id="Coils"/>
    </source>
</evidence>
<comment type="catalytic activity">
    <reaction evidence="1">
        <text>ATP + protein L-histidine = ADP + protein N-phospho-L-histidine.</text>
        <dbReference type="EC" id="2.7.13.3"/>
    </reaction>
</comment>
<dbReference type="PROSITE" id="PS50109">
    <property type="entry name" value="HIS_KIN"/>
    <property type="match status" value="1"/>
</dbReference>
<reference evidence="14 15" key="1">
    <citation type="submission" date="2024-06" db="EMBL/GenBank/DDBJ databases">
        <title>Chitinophaga defluvii sp. nov., isolated from municipal sewage.</title>
        <authorList>
            <person name="Zhang L."/>
        </authorList>
    </citation>
    <scope>NUCLEOTIDE SEQUENCE [LARGE SCALE GENOMIC DNA]</scope>
    <source>
        <strain evidence="14 15">H8</strain>
    </source>
</reference>
<dbReference type="SMART" id="SM00387">
    <property type="entry name" value="HATPase_c"/>
    <property type="match status" value="1"/>
</dbReference>
<evidence type="ECO:0000313" key="15">
    <source>
        <dbReference type="Proteomes" id="UP001549749"/>
    </source>
</evidence>
<dbReference type="InterPro" id="IPR001789">
    <property type="entry name" value="Sig_transdc_resp-reg_receiver"/>
</dbReference>
<dbReference type="SMART" id="SM00065">
    <property type="entry name" value="GAF"/>
    <property type="match status" value="1"/>
</dbReference>
<evidence type="ECO:0000256" key="1">
    <source>
        <dbReference type="ARBA" id="ARBA00000085"/>
    </source>
</evidence>
<dbReference type="Gene3D" id="3.30.565.10">
    <property type="entry name" value="Histidine kinase-like ATPase, C-terminal domain"/>
    <property type="match status" value="1"/>
</dbReference>
<dbReference type="CDD" id="cd16922">
    <property type="entry name" value="HATPase_EvgS-ArcB-TorS-like"/>
    <property type="match status" value="1"/>
</dbReference>
<keyword evidence="7" id="KW-0902">Two-component regulatory system</keyword>
<evidence type="ECO:0000256" key="10">
    <source>
        <dbReference type="SAM" id="Phobius"/>
    </source>
</evidence>
<evidence type="ECO:0000259" key="12">
    <source>
        <dbReference type="PROSITE" id="PS50110"/>
    </source>
</evidence>
<dbReference type="CDD" id="cd00156">
    <property type="entry name" value="REC"/>
    <property type="match status" value="1"/>
</dbReference>
<feature type="modified residue" description="4-aspartylphosphate" evidence="8">
    <location>
        <position position="1109"/>
    </location>
</feature>
<keyword evidence="5" id="KW-0808">Transferase</keyword>
<feature type="domain" description="HAMP" evidence="13">
    <location>
        <begin position="307"/>
        <end position="359"/>
    </location>
</feature>
<dbReference type="Pfam" id="PF00512">
    <property type="entry name" value="HisKA"/>
    <property type="match status" value="1"/>
</dbReference>
<evidence type="ECO:0000313" key="14">
    <source>
        <dbReference type="EMBL" id="MET6997688.1"/>
    </source>
</evidence>
<dbReference type="SUPFAM" id="SSF55781">
    <property type="entry name" value="GAF domain-like"/>
    <property type="match status" value="1"/>
</dbReference>
<dbReference type="InterPro" id="IPR036097">
    <property type="entry name" value="HisK_dim/P_sf"/>
</dbReference>
<dbReference type="EC" id="2.7.13.3" evidence="3"/>
<dbReference type="Gene3D" id="6.10.340.10">
    <property type="match status" value="1"/>
</dbReference>
<gene>
    <name evidence="14" type="ORF">ABR189_09930</name>
</gene>
<dbReference type="Gene3D" id="3.30.450.40">
    <property type="match status" value="1"/>
</dbReference>
<dbReference type="InterPro" id="IPR003594">
    <property type="entry name" value="HATPase_dom"/>
</dbReference>
<dbReference type="PRINTS" id="PR00344">
    <property type="entry name" value="BCTRLSENSOR"/>
</dbReference>
<dbReference type="Pfam" id="PF13185">
    <property type="entry name" value="GAF_2"/>
    <property type="match status" value="1"/>
</dbReference>
<dbReference type="InterPro" id="IPR003661">
    <property type="entry name" value="HisK_dim/P_dom"/>
</dbReference>
<evidence type="ECO:0000256" key="3">
    <source>
        <dbReference type="ARBA" id="ARBA00012438"/>
    </source>
</evidence>
<feature type="modified residue" description="4-aspartylphosphate" evidence="8">
    <location>
        <position position="987"/>
    </location>
</feature>
<dbReference type="Pfam" id="PF08376">
    <property type="entry name" value="NIT"/>
    <property type="match status" value="1"/>
</dbReference>
<keyword evidence="10" id="KW-0472">Membrane</keyword>
<dbReference type="PROSITE" id="PS50110">
    <property type="entry name" value="RESPONSE_REGULATORY"/>
    <property type="match status" value="3"/>
</dbReference>
<dbReference type="PROSITE" id="PS50885">
    <property type="entry name" value="HAMP"/>
    <property type="match status" value="1"/>
</dbReference>
<dbReference type="InterPro" id="IPR036890">
    <property type="entry name" value="HATPase_C_sf"/>
</dbReference>
<proteinExistence type="predicted"/>
<evidence type="ECO:0000259" key="13">
    <source>
        <dbReference type="PROSITE" id="PS50885"/>
    </source>
</evidence>
<dbReference type="InterPro" id="IPR005467">
    <property type="entry name" value="His_kinase_dom"/>
</dbReference>
<keyword evidence="15" id="KW-1185">Reference proteome</keyword>
<keyword evidence="4 8" id="KW-0597">Phosphoprotein</keyword>
<dbReference type="Gene3D" id="3.40.50.2300">
    <property type="match status" value="3"/>
</dbReference>
<dbReference type="InterPro" id="IPR011006">
    <property type="entry name" value="CheY-like_superfamily"/>
</dbReference>
<comment type="caution">
    <text evidence="14">The sequence shown here is derived from an EMBL/GenBank/DDBJ whole genome shotgun (WGS) entry which is preliminary data.</text>
</comment>
<evidence type="ECO:0000256" key="4">
    <source>
        <dbReference type="ARBA" id="ARBA00022553"/>
    </source>
</evidence>
<dbReference type="PANTHER" id="PTHR45339:SF1">
    <property type="entry name" value="HYBRID SIGNAL TRANSDUCTION HISTIDINE KINASE J"/>
    <property type="match status" value="1"/>
</dbReference>
<dbReference type="CDD" id="cd17546">
    <property type="entry name" value="REC_hyHK_CKI1_RcsC-like"/>
    <property type="match status" value="1"/>
</dbReference>
<feature type="modified residue" description="4-aspartylphosphate" evidence="8">
    <location>
        <position position="1255"/>
    </location>
</feature>
<protein>
    <recommendedName>
        <fullName evidence="3">histidine kinase</fullName>
        <ecNumber evidence="3">2.7.13.3</ecNumber>
    </recommendedName>
</protein>
<comment type="subcellular location">
    <subcellularLocation>
        <location evidence="2">Membrane</location>
    </subcellularLocation>
</comment>
<feature type="coiled-coil region" evidence="9">
    <location>
        <begin position="560"/>
        <end position="636"/>
    </location>
</feature>
<dbReference type="SMART" id="SM00448">
    <property type="entry name" value="REC"/>
    <property type="match status" value="3"/>
</dbReference>
<dbReference type="EMBL" id="JBEXAC010000001">
    <property type="protein sequence ID" value="MET6997688.1"/>
    <property type="molecule type" value="Genomic_DNA"/>
</dbReference>
<dbReference type="Proteomes" id="UP001549749">
    <property type="component" value="Unassembled WGS sequence"/>
</dbReference>
<evidence type="ECO:0000256" key="2">
    <source>
        <dbReference type="ARBA" id="ARBA00004370"/>
    </source>
</evidence>
<dbReference type="CDD" id="cd00082">
    <property type="entry name" value="HisKA"/>
    <property type="match status" value="1"/>
</dbReference>
<dbReference type="SUPFAM" id="SSF55874">
    <property type="entry name" value="ATPase domain of HSP90 chaperone/DNA topoisomerase II/histidine kinase"/>
    <property type="match status" value="1"/>
</dbReference>
<dbReference type="InterPro" id="IPR013587">
    <property type="entry name" value="Nitrate/nitrite_sensing"/>
</dbReference>
<feature type="transmembrane region" description="Helical" evidence="10">
    <location>
        <begin position="287"/>
        <end position="307"/>
    </location>
</feature>
<evidence type="ECO:0000256" key="7">
    <source>
        <dbReference type="ARBA" id="ARBA00023012"/>
    </source>
</evidence>
<dbReference type="RefSeq" id="WP_354660323.1">
    <property type="nucleotide sequence ID" value="NZ_JBEXAC010000001.1"/>
</dbReference>
<feature type="domain" description="Response regulatory" evidence="12">
    <location>
        <begin position="938"/>
        <end position="1051"/>
    </location>
</feature>
<dbReference type="InterPro" id="IPR003660">
    <property type="entry name" value="HAMP_dom"/>
</dbReference>
<evidence type="ECO:0000256" key="5">
    <source>
        <dbReference type="ARBA" id="ARBA00022679"/>
    </source>
</evidence>
<keyword evidence="9" id="KW-0175">Coiled coil</keyword>
<feature type="domain" description="Response regulatory" evidence="12">
    <location>
        <begin position="1060"/>
        <end position="1176"/>
    </location>
</feature>
<accession>A0ABV2T3U4</accession>
<evidence type="ECO:0000256" key="8">
    <source>
        <dbReference type="PROSITE-ProRule" id="PRU00169"/>
    </source>
</evidence>
<feature type="domain" description="Response regulatory" evidence="12">
    <location>
        <begin position="1205"/>
        <end position="1322"/>
    </location>
</feature>
<dbReference type="SUPFAM" id="SSF52172">
    <property type="entry name" value="CheY-like"/>
    <property type="match status" value="3"/>
</dbReference>
<dbReference type="InterPro" id="IPR004358">
    <property type="entry name" value="Sig_transdc_His_kin-like_C"/>
</dbReference>
<keyword evidence="10" id="KW-1133">Transmembrane helix</keyword>
<keyword evidence="6" id="KW-0418">Kinase</keyword>
<dbReference type="InterPro" id="IPR003018">
    <property type="entry name" value="GAF"/>
</dbReference>